<dbReference type="PANTHER" id="PTHR37461:SF1">
    <property type="entry name" value="ANTI-SIGMA-K FACTOR RSKA"/>
    <property type="match status" value="1"/>
</dbReference>
<dbReference type="AlphaFoldDB" id="A0A1E7JS63"/>
<dbReference type="PANTHER" id="PTHR37461">
    <property type="entry name" value="ANTI-SIGMA-K FACTOR RSKA"/>
    <property type="match status" value="1"/>
</dbReference>
<keyword evidence="4" id="KW-0812">Transmembrane</keyword>
<evidence type="ECO:0000256" key="8">
    <source>
        <dbReference type="ARBA" id="ARBA00023163"/>
    </source>
</evidence>
<dbReference type="GO" id="GO:0016989">
    <property type="term" value="F:sigma factor antagonist activity"/>
    <property type="evidence" value="ECO:0007669"/>
    <property type="project" value="TreeGrafter"/>
</dbReference>
<dbReference type="EMBL" id="LJGT01000037">
    <property type="protein sequence ID" value="OEU91730.1"/>
    <property type="molecule type" value="Genomic_DNA"/>
</dbReference>
<dbReference type="Proteomes" id="UP000176087">
    <property type="component" value="Unassembled WGS sequence"/>
</dbReference>
<reference evidence="14 15" key="1">
    <citation type="journal article" date="2016" name="Front. Microbiol.">
        <title>Comparative Genomics Analysis of Streptomyces Species Reveals Their Adaptation to the Marine Environment and Their Diversity at the Genomic Level.</title>
        <authorList>
            <person name="Tian X."/>
            <person name="Zhang Z."/>
            <person name="Yang T."/>
            <person name="Chen M."/>
            <person name="Li J."/>
            <person name="Chen F."/>
            <person name="Yang J."/>
            <person name="Li W."/>
            <person name="Zhang B."/>
            <person name="Zhang Z."/>
            <person name="Wu J."/>
            <person name="Zhang C."/>
            <person name="Long L."/>
            <person name="Xiao J."/>
        </authorList>
    </citation>
    <scope>NUCLEOTIDE SEQUENCE [LARGE SCALE GENOMIC DNA]</scope>
    <source>
        <strain evidence="14 15">SCSIO 10390</strain>
    </source>
</reference>
<evidence type="ECO:0000256" key="10">
    <source>
        <dbReference type="ARBA" id="ARBA00030803"/>
    </source>
</evidence>
<evidence type="ECO:0000259" key="12">
    <source>
        <dbReference type="Pfam" id="PF10099"/>
    </source>
</evidence>
<name>A0A1E7JS63_9ACTN</name>
<evidence type="ECO:0000256" key="11">
    <source>
        <dbReference type="SAM" id="MobiDB-lite"/>
    </source>
</evidence>
<dbReference type="InterPro" id="IPR027383">
    <property type="entry name" value="Znf_put"/>
</dbReference>
<feature type="region of interest" description="Disordered" evidence="11">
    <location>
        <begin position="242"/>
        <end position="264"/>
    </location>
</feature>
<keyword evidence="6" id="KW-0805">Transcription regulation</keyword>
<organism evidence="14 15">
    <name type="scientific">Streptomyces abyssalis</name>
    <dbReference type="NCBI Taxonomy" id="933944"/>
    <lineage>
        <taxon>Bacteria</taxon>
        <taxon>Bacillati</taxon>
        <taxon>Actinomycetota</taxon>
        <taxon>Actinomycetes</taxon>
        <taxon>Kitasatosporales</taxon>
        <taxon>Streptomycetaceae</taxon>
        <taxon>Streptomyces</taxon>
    </lineage>
</organism>
<evidence type="ECO:0000256" key="9">
    <source>
        <dbReference type="ARBA" id="ARBA00029829"/>
    </source>
</evidence>
<accession>A0A1E7JS63</accession>
<dbReference type="InterPro" id="IPR051474">
    <property type="entry name" value="Anti-sigma-K/W_factor"/>
</dbReference>
<protein>
    <recommendedName>
        <fullName evidence="10">Regulator of SigK</fullName>
    </recommendedName>
    <alternativeName>
        <fullName evidence="9">Sigma-K anti-sigma factor RskA</fullName>
    </alternativeName>
</protein>
<keyword evidence="5" id="KW-1133">Transmembrane helix</keyword>
<evidence type="ECO:0000256" key="6">
    <source>
        <dbReference type="ARBA" id="ARBA00023015"/>
    </source>
</evidence>
<keyword evidence="7" id="KW-0472">Membrane</keyword>
<dbReference type="Pfam" id="PF13490">
    <property type="entry name" value="zf-HC2"/>
    <property type="match status" value="1"/>
</dbReference>
<dbReference type="InterPro" id="IPR018764">
    <property type="entry name" value="RskA_C"/>
</dbReference>
<evidence type="ECO:0000256" key="3">
    <source>
        <dbReference type="ARBA" id="ARBA00022475"/>
    </source>
</evidence>
<keyword evidence="15" id="KW-1185">Reference proteome</keyword>
<evidence type="ECO:0000256" key="7">
    <source>
        <dbReference type="ARBA" id="ARBA00023136"/>
    </source>
</evidence>
<evidence type="ECO:0000256" key="2">
    <source>
        <dbReference type="ARBA" id="ARBA00004236"/>
    </source>
</evidence>
<gene>
    <name evidence="14" type="ORF">AN215_04285</name>
</gene>
<dbReference type="InterPro" id="IPR041916">
    <property type="entry name" value="Anti_sigma_zinc_sf"/>
</dbReference>
<evidence type="ECO:0000313" key="15">
    <source>
        <dbReference type="Proteomes" id="UP000176087"/>
    </source>
</evidence>
<dbReference type="GO" id="GO:0006417">
    <property type="term" value="P:regulation of translation"/>
    <property type="evidence" value="ECO:0007669"/>
    <property type="project" value="TreeGrafter"/>
</dbReference>
<evidence type="ECO:0000313" key="14">
    <source>
        <dbReference type="EMBL" id="OEU91730.1"/>
    </source>
</evidence>
<dbReference type="Pfam" id="PF10099">
    <property type="entry name" value="RskA_C"/>
    <property type="match status" value="1"/>
</dbReference>
<comment type="caution">
    <text evidence="14">The sequence shown here is derived from an EMBL/GenBank/DDBJ whole genome shotgun (WGS) entry which is preliminary data.</text>
</comment>
<keyword evidence="3" id="KW-1003">Cell membrane</keyword>
<dbReference type="STRING" id="933944.AN215_04285"/>
<dbReference type="RefSeq" id="WP_070031110.1">
    <property type="nucleotide sequence ID" value="NZ_LJGT01000037.1"/>
</dbReference>
<keyword evidence="8" id="KW-0804">Transcription</keyword>
<feature type="region of interest" description="Disordered" evidence="11">
    <location>
        <begin position="74"/>
        <end position="100"/>
    </location>
</feature>
<evidence type="ECO:0000256" key="5">
    <source>
        <dbReference type="ARBA" id="ARBA00022989"/>
    </source>
</evidence>
<sequence>MTGDGDLHTLTGAYAVHALPEAEHVAFERHLAECPACAREVDELRATAARLGLAVTAAPPPEMRERVLGRITTVRQEPPKVTGGPGTGQGGAGRAGGSGAGRRLRALPRVALAACLAAAAAFGGVAVWQYESAQDAREQAEQTRQRQEDVAGVLAAPDARTTSGGELPGGARGTVVVSRERDRAVFLASGMSAPPSGKVYQLWFADGEKMRPAGLLESGGENESVLMDGAVGRASAMGITVEPAGGSPQPTTEPLALMKLPRAQ</sequence>
<dbReference type="GO" id="GO:0005886">
    <property type="term" value="C:plasma membrane"/>
    <property type="evidence" value="ECO:0007669"/>
    <property type="project" value="UniProtKB-SubCell"/>
</dbReference>
<dbReference type="OrthoDB" id="153510at2"/>
<feature type="domain" description="Anti-sigma K factor RskA C-terminal" evidence="12">
    <location>
        <begin position="116"/>
        <end position="254"/>
    </location>
</feature>
<feature type="compositionally biased region" description="Gly residues" evidence="11">
    <location>
        <begin position="83"/>
        <end position="100"/>
    </location>
</feature>
<proteinExistence type="predicted"/>
<comment type="subcellular location">
    <subcellularLocation>
        <location evidence="2">Cell membrane</location>
    </subcellularLocation>
    <subcellularLocation>
        <location evidence="1">Membrane</location>
        <topology evidence="1">Single-pass membrane protein</topology>
    </subcellularLocation>
</comment>
<evidence type="ECO:0000256" key="4">
    <source>
        <dbReference type="ARBA" id="ARBA00022692"/>
    </source>
</evidence>
<evidence type="ECO:0000259" key="13">
    <source>
        <dbReference type="Pfam" id="PF13490"/>
    </source>
</evidence>
<feature type="domain" description="Putative zinc-finger" evidence="13">
    <location>
        <begin position="12"/>
        <end position="38"/>
    </location>
</feature>
<dbReference type="PATRIC" id="fig|933944.6.peg.1739"/>
<evidence type="ECO:0000256" key="1">
    <source>
        <dbReference type="ARBA" id="ARBA00004167"/>
    </source>
</evidence>
<dbReference type="Gene3D" id="1.10.10.1320">
    <property type="entry name" value="Anti-sigma factor, zinc-finger domain"/>
    <property type="match status" value="1"/>
</dbReference>